<dbReference type="AlphaFoldDB" id="X0XZD8"/>
<sequence length="90" mass="9524">GGFPSVGAMRAGGCSSSSGSLARSLVDQWPRLAVSGCAIGDVTALIERFGWSESIEKIELFVDVVAPKMLNMTREKVRSKLLAILEALGK</sequence>
<accession>X0XZD8</accession>
<feature type="non-terminal residue" evidence="2">
    <location>
        <position position="1"/>
    </location>
</feature>
<gene>
    <name evidence="2" type="ORF">S01H1_75358</name>
</gene>
<evidence type="ECO:0000313" key="2">
    <source>
        <dbReference type="EMBL" id="GAG48859.1"/>
    </source>
</evidence>
<organism evidence="2">
    <name type="scientific">marine sediment metagenome</name>
    <dbReference type="NCBI Taxonomy" id="412755"/>
    <lineage>
        <taxon>unclassified sequences</taxon>
        <taxon>metagenomes</taxon>
        <taxon>ecological metagenomes</taxon>
    </lineage>
</organism>
<feature type="compositionally biased region" description="Low complexity" evidence="1">
    <location>
        <begin position="11"/>
        <end position="21"/>
    </location>
</feature>
<protein>
    <submittedName>
        <fullName evidence="2">Uncharacterized protein</fullName>
    </submittedName>
</protein>
<reference evidence="2" key="1">
    <citation type="journal article" date="2014" name="Front. Microbiol.">
        <title>High frequency of phylogenetically diverse reductive dehalogenase-homologous genes in deep subseafloor sedimentary metagenomes.</title>
        <authorList>
            <person name="Kawai M."/>
            <person name="Futagami T."/>
            <person name="Toyoda A."/>
            <person name="Takaki Y."/>
            <person name="Nishi S."/>
            <person name="Hori S."/>
            <person name="Arai W."/>
            <person name="Tsubouchi T."/>
            <person name="Morono Y."/>
            <person name="Uchiyama I."/>
            <person name="Ito T."/>
            <person name="Fujiyama A."/>
            <person name="Inagaki F."/>
            <person name="Takami H."/>
        </authorList>
    </citation>
    <scope>NUCLEOTIDE SEQUENCE</scope>
    <source>
        <strain evidence="2">Expedition CK06-06</strain>
    </source>
</reference>
<proteinExistence type="predicted"/>
<evidence type="ECO:0000256" key="1">
    <source>
        <dbReference type="SAM" id="MobiDB-lite"/>
    </source>
</evidence>
<feature type="region of interest" description="Disordered" evidence="1">
    <location>
        <begin position="1"/>
        <end position="21"/>
    </location>
</feature>
<name>X0XZD8_9ZZZZ</name>
<comment type="caution">
    <text evidence="2">The sequence shown here is derived from an EMBL/GenBank/DDBJ whole genome shotgun (WGS) entry which is preliminary data.</text>
</comment>
<dbReference type="EMBL" id="BARS01050484">
    <property type="protein sequence ID" value="GAG48859.1"/>
    <property type="molecule type" value="Genomic_DNA"/>
</dbReference>